<dbReference type="Proteomes" id="UP000247932">
    <property type="component" value="Unassembled WGS sequence"/>
</dbReference>
<dbReference type="GO" id="GO:0006355">
    <property type="term" value="P:regulation of DNA-templated transcription"/>
    <property type="evidence" value="ECO:0007669"/>
    <property type="project" value="InterPro"/>
</dbReference>
<dbReference type="InterPro" id="IPR002078">
    <property type="entry name" value="Sigma_54_int"/>
</dbReference>
<dbReference type="Gene3D" id="1.10.8.60">
    <property type="match status" value="1"/>
</dbReference>
<dbReference type="Pfam" id="PF25601">
    <property type="entry name" value="AAA_lid_14"/>
    <property type="match status" value="1"/>
</dbReference>
<dbReference type="InterPro" id="IPR058031">
    <property type="entry name" value="AAA_lid_NorR"/>
</dbReference>
<dbReference type="Gene3D" id="1.10.10.60">
    <property type="entry name" value="Homeodomain-like"/>
    <property type="match status" value="1"/>
</dbReference>
<dbReference type="PANTHER" id="PTHR32071">
    <property type="entry name" value="TRANSCRIPTIONAL REGULATORY PROTEIN"/>
    <property type="match status" value="1"/>
</dbReference>
<evidence type="ECO:0000256" key="5">
    <source>
        <dbReference type="ARBA" id="ARBA00023163"/>
    </source>
</evidence>
<dbReference type="Gene3D" id="3.40.50.300">
    <property type="entry name" value="P-loop containing nucleotide triphosphate hydrolases"/>
    <property type="match status" value="1"/>
</dbReference>
<evidence type="ECO:0000256" key="4">
    <source>
        <dbReference type="ARBA" id="ARBA00023125"/>
    </source>
</evidence>
<keyword evidence="8" id="KW-1185">Reference proteome</keyword>
<name>A0A2V4E1D5_9GAMM</name>
<dbReference type="InterPro" id="IPR003593">
    <property type="entry name" value="AAA+_ATPase"/>
</dbReference>
<dbReference type="PROSITE" id="PS00675">
    <property type="entry name" value="SIGMA54_INTERACT_1"/>
    <property type="match status" value="1"/>
</dbReference>
<dbReference type="InterPro" id="IPR029016">
    <property type="entry name" value="GAF-like_dom_sf"/>
</dbReference>
<dbReference type="SUPFAM" id="SSF52540">
    <property type="entry name" value="P-loop containing nucleoside triphosphate hydrolases"/>
    <property type="match status" value="1"/>
</dbReference>
<evidence type="ECO:0000259" key="6">
    <source>
        <dbReference type="PROSITE" id="PS50045"/>
    </source>
</evidence>
<dbReference type="GO" id="GO:0003677">
    <property type="term" value="F:DNA binding"/>
    <property type="evidence" value="ECO:0007669"/>
    <property type="project" value="UniProtKB-KW"/>
</dbReference>
<sequence length="480" mass="54606">MEMSLNHIQQFIQSYVNIVSIVSKTDITVVDKNLIRIAGTSLYFDQIGQKISHANLYRKVLETGQPTIMTKNQHYNSCANCRSFNICSEMADIAYPIYYDNEVIGIISMIAFDQNAQNELMLNSANYIDFLKHISTLLESKLFKFVKVNNINNKNINIVDRPENSNKTEFISADPHIIEMLNIIRLTTNSDSTVLITGESGTGKEVLAKVIHQTSNRNNQPMVSLNCAAIPENLIESELFGYEKGSFTGANKEGQVGKFELANGGILFLDEIGEMPLLTQTKLLRVLQDKTIRRIGGKIDQLIDVRIVCATNQNLLQLIKEKKFRADLYYRINVIPFAIPPLRERKNDIPLLLNEFLQYFNQKFHKKITLSSQTIKYLKSYSWPGNVRELRNVVEYLINVNDNDNGVIKINNLPNYLHTDSNANSELEKPLKSIIKKQESQLLSSLVAKANTTAEKRELANKLGISISSLYRKMAEYRAR</sequence>
<keyword evidence="1" id="KW-0547">Nucleotide-binding</keyword>
<dbReference type="InterPro" id="IPR025943">
    <property type="entry name" value="Sigma_54_int_dom_ATP-bd_2"/>
</dbReference>
<dbReference type="OrthoDB" id="9804019at2"/>
<feature type="domain" description="Sigma-54 factor interaction" evidence="6">
    <location>
        <begin position="170"/>
        <end position="399"/>
    </location>
</feature>
<dbReference type="AlphaFoldDB" id="A0A2V4E1D5"/>
<dbReference type="RefSeq" id="WP_110433565.1">
    <property type="nucleotide sequence ID" value="NZ_QGLR01000010.1"/>
</dbReference>
<dbReference type="SMART" id="SM00382">
    <property type="entry name" value="AAA"/>
    <property type="match status" value="1"/>
</dbReference>
<dbReference type="InterPro" id="IPR027417">
    <property type="entry name" value="P-loop_NTPase"/>
</dbReference>
<reference evidence="7 8" key="1">
    <citation type="submission" date="2018-05" db="EMBL/GenBank/DDBJ databases">
        <title>Reference genomes for bee gut microbiota database.</title>
        <authorList>
            <person name="Ellegaard K.M."/>
        </authorList>
    </citation>
    <scope>NUCLEOTIDE SEQUENCE [LARGE SCALE GENOMIC DNA]</scope>
    <source>
        <strain evidence="7 8">ESL0182</strain>
    </source>
</reference>
<keyword evidence="2" id="KW-0067">ATP-binding</keyword>
<dbReference type="PROSITE" id="PS00688">
    <property type="entry name" value="SIGMA54_INTERACT_3"/>
    <property type="match status" value="1"/>
</dbReference>
<keyword evidence="5" id="KW-0804">Transcription</keyword>
<evidence type="ECO:0000313" key="8">
    <source>
        <dbReference type="Proteomes" id="UP000247932"/>
    </source>
</evidence>
<keyword evidence="4" id="KW-0238">DNA-binding</keyword>
<dbReference type="CDD" id="cd00009">
    <property type="entry name" value="AAA"/>
    <property type="match status" value="1"/>
</dbReference>
<protein>
    <submittedName>
        <fullName evidence="7">Transcriptional regulator</fullName>
    </submittedName>
</protein>
<dbReference type="InterPro" id="IPR025662">
    <property type="entry name" value="Sigma_54_int_dom_ATP-bd_1"/>
</dbReference>
<dbReference type="FunFam" id="3.40.50.300:FF:000006">
    <property type="entry name" value="DNA-binding transcriptional regulator NtrC"/>
    <property type="match status" value="1"/>
</dbReference>
<dbReference type="Pfam" id="PF00158">
    <property type="entry name" value="Sigma54_activat"/>
    <property type="match status" value="1"/>
</dbReference>
<organism evidence="7 8">
    <name type="scientific">Gilliamella apicola</name>
    <dbReference type="NCBI Taxonomy" id="1196095"/>
    <lineage>
        <taxon>Bacteria</taxon>
        <taxon>Pseudomonadati</taxon>
        <taxon>Pseudomonadota</taxon>
        <taxon>Gammaproteobacteria</taxon>
        <taxon>Orbales</taxon>
        <taxon>Orbaceae</taxon>
        <taxon>Gilliamella</taxon>
    </lineage>
</organism>
<dbReference type="PROSITE" id="PS50045">
    <property type="entry name" value="SIGMA54_INTERACT_4"/>
    <property type="match status" value="1"/>
</dbReference>
<dbReference type="GO" id="GO:0005524">
    <property type="term" value="F:ATP binding"/>
    <property type="evidence" value="ECO:0007669"/>
    <property type="project" value="UniProtKB-KW"/>
</dbReference>
<evidence type="ECO:0000256" key="1">
    <source>
        <dbReference type="ARBA" id="ARBA00022741"/>
    </source>
</evidence>
<dbReference type="PANTHER" id="PTHR32071:SF57">
    <property type="entry name" value="C4-DICARBOXYLATE TRANSPORT TRANSCRIPTIONAL REGULATORY PROTEIN DCTD"/>
    <property type="match status" value="1"/>
</dbReference>
<accession>A0A2V4E1D5</accession>
<comment type="caution">
    <text evidence="7">The sequence shown here is derived from an EMBL/GenBank/DDBJ whole genome shotgun (WGS) entry which is preliminary data.</text>
</comment>
<dbReference type="PROSITE" id="PS00676">
    <property type="entry name" value="SIGMA54_INTERACT_2"/>
    <property type="match status" value="1"/>
</dbReference>
<proteinExistence type="predicted"/>
<dbReference type="InterPro" id="IPR025944">
    <property type="entry name" value="Sigma_54_int_dom_CS"/>
</dbReference>
<dbReference type="Gene3D" id="3.30.450.40">
    <property type="match status" value="1"/>
</dbReference>
<dbReference type="EMBL" id="QGLR01000010">
    <property type="protein sequence ID" value="PXZ06972.1"/>
    <property type="molecule type" value="Genomic_DNA"/>
</dbReference>
<evidence type="ECO:0000256" key="3">
    <source>
        <dbReference type="ARBA" id="ARBA00023015"/>
    </source>
</evidence>
<evidence type="ECO:0000256" key="2">
    <source>
        <dbReference type="ARBA" id="ARBA00022840"/>
    </source>
</evidence>
<keyword evidence="3" id="KW-0805">Transcription regulation</keyword>
<gene>
    <name evidence="7" type="ORF">DKK70_08220</name>
</gene>
<evidence type="ECO:0000313" key="7">
    <source>
        <dbReference type="EMBL" id="PXZ06972.1"/>
    </source>
</evidence>